<dbReference type="Proteomes" id="UP000245634">
    <property type="component" value="Unassembled WGS sequence"/>
</dbReference>
<evidence type="ECO:0000313" key="26">
    <source>
        <dbReference type="EMBL" id="PWK15798.1"/>
    </source>
</evidence>
<dbReference type="SMART" id="SM00825">
    <property type="entry name" value="PKS_KS"/>
    <property type="match status" value="1"/>
</dbReference>
<evidence type="ECO:0000256" key="17">
    <source>
        <dbReference type="ARBA" id="ARBA00058455"/>
    </source>
</evidence>
<dbReference type="FunFam" id="1.10.1200.10:FF:000005">
    <property type="entry name" value="Nonribosomal peptide synthetase 1"/>
    <property type="match status" value="1"/>
</dbReference>
<dbReference type="EMBL" id="QGGL01000002">
    <property type="protein sequence ID" value="PWK15798.1"/>
    <property type="molecule type" value="Genomic_DNA"/>
</dbReference>
<gene>
    <name evidence="26" type="ORF">C7459_10238</name>
</gene>
<dbReference type="InterPro" id="IPR032821">
    <property type="entry name" value="PKS_assoc"/>
</dbReference>
<dbReference type="GO" id="GO:0006633">
    <property type="term" value="P:fatty acid biosynthetic process"/>
    <property type="evidence" value="ECO:0007669"/>
    <property type="project" value="InterPro"/>
</dbReference>
<dbReference type="NCBIfam" id="NF003417">
    <property type="entry name" value="PRK04813.1"/>
    <property type="match status" value="4"/>
</dbReference>
<dbReference type="InterPro" id="IPR045851">
    <property type="entry name" value="AMP-bd_C_sf"/>
</dbReference>
<dbReference type="SUPFAM" id="SSF52777">
    <property type="entry name" value="CoA-dependent acyltransferases"/>
    <property type="match status" value="6"/>
</dbReference>
<evidence type="ECO:0000256" key="20">
    <source>
        <dbReference type="ARBA" id="ARBA00075053"/>
    </source>
</evidence>
<dbReference type="Gene3D" id="3.40.47.10">
    <property type="match status" value="1"/>
</dbReference>
<evidence type="ECO:0000256" key="5">
    <source>
        <dbReference type="ARBA" id="ARBA00022553"/>
    </source>
</evidence>
<feature type="region of interest" description="Disordered" evidence="23">
    <location>
        <begin position="3756"/>
        <end position="3776"/>
    </location>
</feature>
<keyword evidence="5" id="KW-0597">Phosphoprotein</keyword>
<dbReference type="FunFam" id="1.10.1200.10:FF:000016">
    <property type="entry name" value="Non-ribosomal peptide synthase"/>
    <property type="match status" value="2"/>
</dbReference>
<evidence type="ECO:0000256" key="1">
    <source>
        <dbReference type="ARBA" id="ARBA00001937"/>
    </source>
</evidence>
<keyword evidence="27" id="KW-1185">Reference proteome</keyword>
<dbReference type="Gene3D" id="3.30.300.30">
    <property type="match status" value="4"/>
</dbReference>
<dbReference type="InterPro" id="IPR023213">
    <property type="entry name" value="CAT-like_dom_sf"/>
</dbReference>
<keyword evidence="8" id="KW-0521">NADP</keyword>
<dbReference type="SUPFAM" id="SSF53901">
    <property type="entry name" value="Thiolase-like"/>
    <property type="match status" value="1"/>
</dbReference>
<dbReference type="Pfam" id="PF02801">
    <property type="entry name" value="Ketoacyl-synt_C"/>
    <property type="match status" value="1"/>
</dbReference>
<evidence type="ECO:0000256" key="18">
    <source>
        <dbReference type="ARBA" id="ARBA00066974"/>
    </source>
</evidence>
<evidence type="ECO:0000256" key="9">
    <source>
        <dbReference type="ARBA" id="ARBA00023002"/>
    </source>
</evidence>
<dbReference type="FunFam" id="3.30.300.30:FF:000015">
    <property type="entry name" value="Nonribosomal peptide synthase SidD"/>
    <property type="match status" value="2"/>
</dbReference>
<dbReference type="GO" id="GO:0004315">
    <property type="term" value="F:3-oxoacyl-[acyl-carrier-protein] synthase activity"/>
    <property type="evidence" value="ECO:0007669"/>
    <property type="project" value="InterPro"/>
</dbReference>
<dbReference type="NCBIfam" id="TIGR01733">
    <property type="entry name" value="AA-adenyl-dom"/>
    <property type="match status" value="4"/>
</dbReference>
<dbReference type="SUPFAM" id="SSF47336">
    <property type="entry name" value="ACP-like"/>
    <property type="match status" value="4"/>
</dbReference>
<evidence type="ECO:0000256" key="13">
    <source>
        <dbReference type="ARBA" id="ARBA00050973"/>
    </source>
</evidence>
<dbReference type="CDD" id="cd19531">
    <property type="entry name" value="LCL_NRPS-like"/>
    <property type="match status" value="3"/>
</dbReference>
<comment type="catalytic activity">
    <reaction evidence="14">
        <text>19-(4-hydroxyphenyl)nonadecanoyl-[(phenol)carboxyphthiodiolenone synthase] + 2 (S)-methylmalonyl-CoA + 3 malonyl-CoA + 5 NADPH + 10 H(+) = C37-(phenol)carboxyphthiodiolenone-[(phenol)carboxyphthiodiolenone synthase] + 5 CO2 + 5 NADP(+) + 5 CoA + 2 H2O</text>
        <dbReference type="Rhea" id="RHEA:57760"/>
        <dbReference type="Rhea" id="RHEA-COMP:14273"/>
        <dbReference type="Rhea" id="RHEA-COMP:14990"/>
        <dbReference type="ChEBI" id="CHEBI:15377"/>
        <dbReference type="ChEBI" id="CHEBI:15378"/>
        <dbReference type="ChEBI" id="CHEBI:16526"/>
        <dbReference type="ChEBI" id="CHEBI:57287"/>
        <dbReference type="ChEBI" id="CHEBI:57327"/>
        <dbReference type="ChEBI" id="CHEBI:57384"/>
        <dbReference type="ChEBI" id="CHEBI:57783"/>
        <dbReference type="ChEBI" id="CHEBI:58349"/>
        <dbReference type="ChEBI" id="CHEBI:133301"/>
        <dbReference type="ChEBI" id="CHEBI:142260"/>
        <dbReference type="EC" id="2.3.1.292"/>
    </reaction>
</comment>
<dbReference type="InterPro" id="IPR036736">
    <property type="entry name" value="ACP-like_sf"/>
</dbReference>
<dbReference type="FunFam" id="3.40.50.980:FF:000001">
    <property type="entry name" value="Non-ribosomal peptide synthetase"/>
    <property type="match status" value="4"/>
</dbReference>
<comment type="similarity">
    <text evidence="3">Belongs to the ATP-dependent AMP-binding enzyme family.</text>
</comment>
<dbReference type="PROSITE" id="PS52004">
    <property type="entry name" value="KS3_2"/>
    <property type="match status" value="1"/>
</dbReference>
<dbReference type="PROSITE" id="PS00012">
    <property type="entry name" value="PHOSPHOPANTETHEINE"/>
    <property type="match status" value="2"/>
</dbReference>
<accession>A0A316DDU0</accession>
<feature type="domain" description="Ketosynthase family 3 (KS3)" evidence="25">
    <location>
        <begin position="3869"/>
        <end position="4293"/>
    </location>
</feature>
<dbReference type="InterPro" id="IPR020845">
    <property type="entry name" value="AMP-binding_CS"/>
</dbReference>
<dbReference type="PANTHER" id="PTHR45527:SF1">
    <property type="entry name" value="FATTY ACID SYNTHASE"/>
    <property type="match status" value="1"/>
</dbReference>
<dbReference type="PROSITE" id="PS50075">
    <property type="entry name" value="CARRIER"/>
    <property type="match status" value="4"/>
</dbReference>
<keyword evidence="9" id="KW-0560">Oxidoreductase</keyword>
<dbReference type="InterPro" id="IPR006162">
    <property type="entry name" value="Ppantetheine_attach_site"/>
</dbReference>
<evidence type="ECO:0000256" key="10">
    <source>
        <dbReference type="ARBA" id="ARBA00023098"/>
    </source>
</evidence>
<feature type="domain" description="Carrier" evidence="24">
    <location>
        <begin position="1606"/>
        <end position="1681"/>
    </location>
</feature>
<dbReference type="InterPro" id="IPR020841">
    <property type="entry name" value="PKS_Beta-ketoAc_synthase_dom"/>
</dbReference>
<dbReference type="PROSITE" id="PS00455">
    <property type="entry name" value="AMP_BINDING"/>
    <property type="match status" value="3"/>
</dbReference>
<evidence type="ECO:0000256" key="12">
    <source>
        <dbReference type="ARBA" id="ARBA00023268"/>
    </source>
</evidence>
<dbReference type="InterPro" id="IPR014030">
    <property type="entry name" value="Ketoacyl_synth_N"/>
</dbReference>
<comment type="catalytic activity">
    <reaction evidence="15">
        <text>docosanoyl-[(phenol)carboxyphthiodiolenone synthase] + 2 (S)-methylmalonyl-CoA + 3 malonyl-CoA + 5 NADPH + 10 H(+) = C34-carboxyphthiodiolenone-[(phenol)carboxyphthiodiolenone synthase] + 5 CO2 + 5 NADP(+) + 5 CoA + 2 H2O</text>
        <dbReference type="Rhea" id="RHEA:57752"/>
        <dbReference type="Rhea" id="RHEA-COMP:14987"/>
        <dbReference type="Rhea" id="RHEA-COMP:14988"/>
        <dbReference type="ChEBI" id="CHEBI:15377"/>
        <dbReference type="ChEBI" id="CHEBI:15378"/>
        <dbReference type="ChEBI" id="CHEBI:16526"/>
        <dbReference type="ChEBI" id="CHEBI:57287"/>
        <dbReference type="ChEBI" id="CHEBI:57327"/>
        <dbReference type="ChEBI" id="CHEBI:57384"/>
        <dbReference type="ChEBI" id="CHEBI:57783"/>
        <dbReference type="ChEBI" id="CHEBI:58349"/>
        <dbReference type="ChEBI" id="CHEBI:142237"/>
        <dbReference type="ChEBI" id="CHEBI:142238"/>
        <dbReference type="EC" id="2.3.1.292"/>
    </reaction>
</comment>
<comment type="catalytic activity">
    <reaction evidence="16">
        <text>icosanoyl-[(phenol)carboxyphthiodiolenone synthase] + 2 (S)-methylmalonyl-CoA + 3 malonyl-CoA + 5 NADPH + 10 H(+) = C32-carboxyphthiodiolenone-[(phenol)carboxyphthiodiolenone synthase] + 5 CO2 + 5 NADP(+) + 5 CoA + 2 H2O</text>
        <dbReference type="Rhea" id="RHEA:57748"/>
        <dbReference type="Rhea" id="RHEA-COMP:14985"/>
        <dbReference type="Rhea" id="RHEA-COMP:14986"/>
        <dbReference type="ChEBI" id="CHEBI:15377"/>
        <dbReference type="ChEBI" id="CHEBI:15378"/>
        <dbReference type="ChEBI" id="CHEBI:16526"/>
        <dbReference type="ChEBI" id="CHEBI:57287"/>
        <dbReference type="ChEBI" id="CHEBI:57327"/>
        <dbReference type="ChEBI" id="CHEBI:57384"/>
        <dbReference type="ChEBI" id="CHEBI:57783"/>
        <dbReference type="ChEBI" id="CHEBI:58349"/>
        <dbReference type="ChEBI" id="CHEBI:87848"/>
        <dbReference type="ChEBI" id="CHEBI:142236"/>
        <dbReference type="EC" id="2.3.1.292"/>
    </reaction>
</comment>
<keyword evidence="11" id="KW-0045">Antibiotic biosynthesis</keyword>
<comment type="catalytic activity">
    <reaction evidence="13">
        <text>17-(4-hydroxyphenyl)heptadecanoyl-[(phenol)carboxyphthiodiolenone synthase] + 2 (S)-methylmalonyl-CoA + 3 malonyl-CoA + 5 NADPH + 10 H(+) = C35-(phenol)carboxyphthiodiolenone-[(phenol)carboxyphthiodiolenone synthase] + 5 CO2 + 5 NADP(+) + 5 CoA + 2 H2O</text>
        <dbReference type="Rhea" id="RHEA:57756"/>
        <dbReference type="Rhea" id="RHEA-COMP:14272"/>
        <dbReference type="Rhea" id="RHEA-COMP:14989"/>
        <dbReference type="ChEBI" id="CHEBI:15377"/>
        <dbReference type="ChEBI" id="CHEBI:15378"/>
        <dbReference type="ChEBI" id="CHEBI:16526"/>
        <dbReference type="ChEBI" id="CHEBI:57287"/>
        <dbReference type="ChEBI" id="CHEBI:57327"/>
        <dbReference type="ChEBI" id="CHEBI:57384"/>
        <dbReference type="ChEBI" id="CHEBI:57783"/>
        <dbReference type="ChEBI" id="CHEBI:58349"/>
        <dbReference type="ChEBI" id="CHEBI:133300"/>
        <dbReference type="ChEBI" id="CHEBI:142259"/>
        <dbReference type="EC" id="2.3.1.292"/>
    </reaction>
</comment>
<evidence type="ECO:0000256" key="8">
    <source>
        <dbReference type="ARBA" id="ARBA00022857"/>
    </source>
</evidence>
<feature type="domain" description="Carrier" evidence="24">
    <location>
        <begin position="2691"/>
        <end position="2766"/>
    </location>
</feature>
<evidence type="ECO:0000256" key="7">
    <source>
        <dbReference type="ARBA" id="ARBA00022832"/>
    </source>
</evidence>
<dbReference type="GO" id="GO:0016491">
    <property type="term" value="F:oxidoreductase activity"/>
    <property type="evidence" value="ECO:0007669"/>
    <property type="project" value="UniProtKB-KW"/>
</dbReference>
<organism evidence="26 27">
    <name type="scientific">Tumebacillus permanentifrigoris</name>
    <dbReference type="NCBI Taxonomy" id="378543"/>
    <lineage>
        <taxon>Bacteria</taxon>
        <taxon>Bacillati</taxon>
        <taxon>Bacillota</taxon>
        <taxon>Bacilli</taxon>
        <taxon>Bacillales</taxon>
        <taxon>Alicyclobacillaceae</taxon>
        <taxon>Tumebacillus</taxon>
    </lineage>
</organism>
<dbReference type="FunFam" id="3.40.50.980:FF:000002">
    <property type="entry name" value="Enterobactin synthetase component F"/>
    <property type="match status" value="1"/>
</dbReference>
<dbReference type="SUPFAM" id="SSF56801">
    <property type="entry name" value="Acetyl-CoA synthetase-like"/>
    <property type="match status" value="4"/>
</dbReference>
<dbReference type="FunFam" id="3.40.47.10:FF:000042">
    <property type="entry name" value="Polyketide synthase Pks13"/>
    <property type="match status" value="1"/>
</dbReference>
<dbReference type="InterPro" id="IPR025110">
    <property type="entry name" value="AMP-bd_C"/>
</dbReference>
<dbReference type="InterPro" id="IPR018201">
    <property type="entry name" value="Ketoacyl_synth_AS"/>
</dbReference>
<comment type="cofactor">
    <cofactor evidence="1">
        <name>NADP(+)</name>
        <dbReference type="ChEBI" id="CHEBI:58349"/>
    </cofactor>
</comment>
<feature type="domain" description="Carrier" evidence="24">
    <location>
        <begin position="3775"/>
        <end position="3850"/>
    </location>
</feature>
<protein>
    <recommendedName>
        <fullName evidence="19">Phenolphthiocerol/phthiocerol polyketide synthase subunit E</fullName>
        <ecNumber evidence="18">2.3.1.292</ecNumber>
    </recommendedName>
    <alternativeName>
        <fullName evidence="21">(Phenol)carboxyphthiodiolenone synthase subunit E</fullName>
    </alternativeName>
    <alternativeName>
        <fullName evidence="22">Beta-ketoacyl-acyl-carrier-protein synthase I</fullName>
    </alternativeName>
    <alternativeName>
        <fullName evidence="20">Phthiocerol synthesis polyketide synthase type I PpsE</fullName>
    </alternativeName>
</protein>
<dbReference type="OrthoDB" id="9765680at2"/>
<evidence type="ECO:0000256" key="4">
    <source>
        <dbReference type="ARBA" id="ARBA00022450"/>
    </source>
</evidence>
<keyword evidence="7" id="KW-0276">Fatty acid metabolism</keyword>
<dbReference type="InterPro" id="IPR014031">
    <property type="entry name" value="Ketoacyl_synth_C"/>
</dbReference>
<name>A0A316DDU0_9BACL</name>
<dbReference type="SMART" id="SM00823">
    <property type="entry name" value="PKS_PP"/>
    <property type="match status" value="4"/>
</dbReference>
<dbReference type="Pfam" id="PF00501">
    <property type="entry name" value="AMP-binding"/>
    <property type="match status" value="4"/>
</dbReference>
<dbReference type="RefSeq" id="WP_109686008.1">
    <property type="nucleotide sequence ID" value="NZ_QGGL01000002.1"/>
</dbReference>
<dbReference type="Pfam" id="PF00109">
    <property type="entry name" value="ketoacyl-synt"/>
    <property type="match status" value="1"/>
</dbReference>
<dbReference type="Gene3D" id="3.30.559.30">
    <property type="entry name" value="Nonribosomal peptide synthetase, condensation domain"/>
    <property type="match status" value="3"/>
</dbReference>
<feature type="compositionally biased region" description="Low complexity" evidence="23">
    <location>
        <begin position="3761"/>
        <end position="3776"/>
    </location>
</feature>
<feature type="domain" description="Carrier" evidence="24">
    <location>
        <begin position="529"/>
        <end position="604"/>
    </location>
</feature>
<dbReference type="InterPro" id="IPR010071">
    <property type="entry name" value="AA_adenyl_dom"/>
</dbReference>
<dbReference type="GO" id="GO:0031177">
    <property type="term" value="F:phosphopantetheine binding"/>
    <property type="evidence" value="ECO:0007669"/>
    <property type="project" value="InterPro"/>
</dbReference>
<evidence type="ECO:0000259" key="25">
    <source>
        <dbReference type="PROSITE" id="PS52004"/>
    </source>
</evidence>
<comment type="cofactor">
    <cofactor evidence="2">
        <name>pantetheine 4'-phosphate</name>
        <dbReference type="ChEBI" id="CHEBI:47942"/>
    </cofactor>
</comment>
<evidence type="ECO:0000256" key="11">
    <source>
        <dbReference type="ARBA" id="ARBA00023194"/>
    </source>
</evidence>
<dbReference type="FunFam" id="3.40.50.12780:FF:000012">
    <property type="entry name" value="Non-ribosomal peptide synthetase"/>
    <property type="match status" value="4"/>
</dbReference>
<dbReference type="Pfam" id="PF00550">
    <property type="entry name" value="PP-binding"/>
    <property type="match status" value="4"/>
</dbReference>
<dbReference type="GO" id="GO:0044550">
    <property type="term" value="P:secondary metabolite biosynthetic process"/>
    <property type="evidence" value="ECO:0007669"/>
    <property type="project" value="TreeGrafter"/>
</dbReference>
<dbReference type="Pfam" id="PF16197">
    <property type="entry name" value="KAsynt_C_assoc"/>
    <property type="match status" value="1"/>
</dbReference>
<dbReference type="GO" id="GO:0034081">
    <property type="term" value="C:polyketide synthase complex"/>
    <property type="evidence" value="ECO:0007669"/>
    <property type="project" value="UniProtKB-ARBA"/>
</dbReference>
<keyword evidence="10" id="KW-0443">Lipid metabolism</keyword>
<evidence type="ECO:0000256" key="14">
    <source>
        <dbReference type="ARBA" id="ARBA00051971"/>
    </source>
</evidence>
<dbReference type="InterPro" id="IPR000873">
    <property type="entry name" value="AMP-dep_synth/lig_dom"/>
</dbReference>
<dbReference type="PROSITE" id="PS00606">
    <property type="entry name" value="KS3_1"/>
    <property type="match status" value="1"/>
</dbReference>
<dbReference type="GO" id="GO:0005829">
    <property type="term" value="C:cytosol"/>
    <property type="evidence" value="ECO:0007669"/>
    <property type="project" value="TreeGrafter"/>
</dbReference>
<dbReference type="InterPro" id="IPR016039">
    <property type="entry name" value="Thiolase-like"/>
</dbReference>
<evidence type="ECO:0000259" key="24">
    <source>
        <dbReference type="PROSITE" id="PS50075"/>
    </source>
</evidence>
<evidence type="ECO:0000256" key="23">
    <source>
        <dbReference type="SAM" id="MobiDB-lite"/>
    </source>
</evidence>
<evidence type="ECO:0000256" key="2">
    <source>
        <dbReference type="ARBA" id="ARBA00001957"/>
    </source>
</evidence>
<dbReference type="GO" id="GO:0043041">
    <property type="term" value="P:amino acid activation for nonribosomal peptide biosynthetic process"/>
    <property type="evidence" value="ECO:0007669"/>
    <property type="project" value="UniProtKB-ARBA"/>
</dbReference>
<dbReference type="CDD" id="cd00833">
    <property type="entry name" value="PKS"/>
    <property type="match status" value="1"/>
</dbReference>
<dbReference type="EC" id="2.3.1.292" evidence="18"/>
<dbReference type="FunFam" id="3.30.300.30:FF:000010">
    <property type="entry name" value="Enterobactin synthetase component F"/>
    <property type="match status" value="1"/>
</dbReference>
<dbReference type="GO" id="GO:0017000">
    <property type="term" value="P:antibiotic biosynthetic process"/>
    <property type="evidence" value="ECO:0007669"/>
    <property type="project" value="UniProtKB-KW"/>
</dbReference>
<evidence type="ECO:0000256" key="15">
    <source>
        <dbReference type="ARBA" id="ARBA00052119"/>
    </source>
</evidence>
<evidence type="ECO:0000256" key="19">
    <source>
        <dbReference type="ARBA" id="ARBA00073623"/>
    </source>
</evidence>
<keyword evidence="6" id="KW-0808">Transferase</keyword>
<dbReference type="InterPro" id="IPR001242">
    <property type="entry name" value="Condensation_dom"/>
</dbReference>
<dbReference type="Pfam" id="PF00668">
    <property type="entry name" value="Condensation"/>
    <property type="match status" value="3"/>
</dbReference>
<dbReference type="CDD" id="cd05930">
    <property type="entry name" value="A_NRPS"/>
    <property type="match status" value="3"/>
</dbReference>
<keyword evidence="4" id="KW-0596">Phosphopantetheine</keyword>
<dbReference type="PANTHER" id="PTHR45527">
    <property type="entry name" value="NONRIBOSOMAL PEPTIDE SYNTHETASE"/>
    <property type="match status" value="1"/>
</dbReference>
<evidence type="ECO:0000256" key="16">
    <source>
        <dbReference type="ARBA" id="ARBA00052745"/>
    </source>
</evidence>
<evidence type="ECO:0000313" key="27">
    <source>
        <dbReference type="Proteomes" id="UP000245634"/>
    </source>
</evidence>
<keyword evidence="12" id="KW-0511">Multifunctional enzyme</keyword>
<dbReference type="Gene3D" id="3.30.559.10">
    <property type="entry name" value="Chloramphenicol acetyltransferase-like domain"/>
    <property type="match status" value="3"/>
</dbReference>
<evidence type="ECO:0000256" key="22">
    <source>
        <dbReference type="ARBA" id="ARBA00084020"/>
    </source>
</evidence>
<evidence type="ECO:0000256" key="3">
    <source>
        <dbReference type="ARBA" id="ARBA00006432"/>
    </source>
</evidence>
<evidence type="ECO:0000256" key="21">
    <source>
        <dbReference type="ARBA" id="ARBA00078169"/>
    </source>
</evidence>
<dbReference type="Gene3D" id="2.30.38.10">
    <property type="entry name" value="Luciferase, Domain 3"/>
    <property type="match status" value="4"/>
</dbReference>
<dbReference type="FunFam" id="3.30.559.10:FF:000012">
    <property type="entry name" value="Non-ribosomal peptide synthetase"/>
    <property type="match status" value="2"/>
</dbReference>
<sequence>MNDHLHFIHHLFDQQVESTPDQVAVKFGQQQVTYRELQERSNQMAHFLRDRQLQRSEPIAIMVERSVEMVVTLLGVLKSGAAFVPLDPKYPLDRLAMILDEITPRWVIAQDSYSEQLQTLLETSGQTEAQILYVSQFADMTAYPTQSLDLINEPDDLNYIFYTSGSTGRPKGVMGCHKSLAHFIRWEIEEFGLGEGDRVSQFAALSFDACLRDLFVPLCSGGTVCLPPQEVILDRESLVKWIEEERLTLVHCVPSVFRQLLAEVQSMEKATRAARFPNLRYILMAGEVLEVKQVRQWMESFGKRIQLVNLYGSTETTMIKMFHRIEDMPPAGKSIPVGRAMKGAAPLILNDKQKLCGIGQVGEIYIRSPYLSLGYYKRPELTKDVFLQNPLQAGELDRVYRTGDLGRYLADGTVEYIGRKDNQVKVRGIRVELGEIEAALTSAEGVREAVAVARVEDEGDCTLIAYFTGTTTGEELRVFLQQKLPDVMIPAQFHEMPELPLLPNGKIDRKALQALAVVAKPELGGNYIEPVTDTEKMLAQIWADVLKVEKVGTRDGFFALGGHSLLAMQAIARIRETVQVRVSLQEFFTSSTVEALAAHLDTLTRTELNVAIPRLPVLPTYELSHAQSRLWFLQQLDPQNVSYHMPYSVVVQGELNVSAFALAVQRLAERHEILRTVFAEQDGVPYQVVLEQVEIGVAFHDLTDLTPAEQESVWRERMDVDARTPFDLSAGPLIRLQLFRVGELEHRLYLNTHHIISDGWSTGLFVQELAEFYHALCHGQEAELAALPLRYVDYAAWQNEQLASGHLSAEEAYWLQTLAKPLPTLHVPLDFERPPVLTDTGAQLSWQLSAELVERAQRFAQREDASLFMVLLTAYHLLLHRLSGDEDIIVGTPTAGRTTRELESLLGAFLNMLSIRVQFAGVDSFRELLEQVKARCLEAFDHQSYPFDLLVEKIQPERDLSRSAIFSTMFVFENAPFAMQVPGLELSSATIHRQASQFDLALKVLENEAGLELYFEYNPNLFLASSVQKMAEQFVSLLDVVLDDAELGLYEVDLLTAVDKQVYAELNDTAVEYDLDALLFEGFVEIAEAHPERIALRDRERTMTYGELHERSNSLAHFLRARGVQRNQLVAIMMERSLEMMVGLYGILKSGAAYVPIDPEYPEQRIHYMLADSGAQVLLTKQAHLKADLQGIPTVLLVEEDVQTFPALEGFELFAWCDFAEQPTSLPETVNEPDDLAYMIYTSGSTGQPKGVLIQHRAILNRLHWHQDTFQLTPDDVVIQRTSVSFDDSVIELFWPLRHGATLSIMPQEVVLDADSLIEQLVRDRATYMQFVPSLLAVVVSALQTQPSRADVQVRTIIVSGEALPSKLVEQWFSLYPNTLLANLYGPTEATVDVSGAIYEAPERLITIGKPIANTQLYVLNPRGKLSPLRVAGELYVGGVQLAVGYHNKSEKTAESFVPNSLPGTPGDRLYRTGDSVRLLPDGNIEYLGRVDNQVKVRGFRIELGEIEDVLMQMTGVEIATVIARKGSDGTNALFGFYTATTASAGELETTEIKDFLRKKLPDYMVPPRIVQLDMMPLTPNGKVDRKALEQLAADVADTAGVEYVAPSTATEQALAAIWSELLGREQVGLGDHFFELGGHSLLLMQVNSRISRTLDVGLALKDLFAYPTLAELAAHVDSLIQAGRTQDIVRIEPAPVHAHYELSHAQQRLWFLYKFDPSNTAYHVNLNVCLRGELRADVFEAALQELVRRHSSLRTVFREVDGYPRQFVQESSPFQLEFADWTTSPAEIQHERLRAKLRETEAQPFDLSQGPLMRAMLYRTGEQEYQFLLQKHHIITDAWSRDLFMKELHEAYTALVAGRSVELAPVELQYVDYAEWQAQQVANGSFEQEQAYWLNVLAKPLPILDLPTDFPRPDVQTYNGGLVAQVLSAELVERVRSVTQREGVSMFMFLFAAYVQLLHHLTGNEDIVVGTTIAGRTVEQLESVFGFFVNTLALRVRLEEIETPSELLQAIKKLSVEAYEHQSVPFDLLIEQINPERDMSRSPIFSTMFQYEIGMSDGLRGEHFTIELTENPFEVLTSKFDLQLNMMDFEEQGLHLFFQYNSDLFTHETVEKFTDLFLQVLEAFATDTKTSLGTLQLLTASDREVYEQMNDTAVEYDLDRLLLEAFVEQAEAHPERIALSDQGRIMTYGELHEKSNQLAHFLRAQGVQRNQLVAILMERSIETMIGLYGIIKSGAAYVPIDPEYPAQRIQYMLADSGAQVLLTKQAYLEHAQANAEHGLKIVLLLDADLQVAPDVADVHAHVWRDLHNQPTSLPEPVNEPSDLAYMIYTSGSTGQPKGVLIQHRAILNRLYWHQDTFALTPDDVVIQRTTVCFDDSVIELFWPLRHGAKLSIMPQDVVLDSSRLIGHLVREQATYMQFVPSLLAVVVSALQDLPAHQRPQLGTIIVSGEALPSKLVEQWFALYPNTTLANLYGPTEAAVDVSGAIYRSPQTLITIGKPLANTQLYVLNAHGQLCPVNVKGELYVGGVQLALGYHNKPEKTAESFVPNSLPGTQGQRLYRTGDAVRLLADGNIEYLGRVDNQVKIRGFRIELGEIEEVLTHYPDVELAAVIAHIGPDGNNALFGYYTATLDGLETVELKQFLRAKLPDYMVPPRLVQLETMPLTPNGKVDRKALEQMAAHDEFVAVAEYVAPSTATEQILASIWSEFLKREPIGVSDNFFDLGGHSLLAIQILNRVRTECQAALELKDLFANPTIAELAATLDQLRADGRTDARIEIPKAPVQEHYALSNAQKRLWFTYKLHPNSRAYNVPLEIAIKRPLDVALFERALDRVVQRHDALRTLFVEIEGEPRQRVLTENRTHLFYKDVSGLADDEQQQYIRETISHSDSMPFDLAQGPLMRTMLFKRGDEHYHFYLSLHHIITDGWSNELLAREQAAIYEALLIGEEPNIPTLELQYADFAEWQAQEVERGGWQADESYWLTTLSKPLPVLELPTDFPRPAIRTDNGDVLWMKVPRDLTAELRTRATTEDVSLFVLLLAGYVMFLNQQTHQQDIIVGTPIAGRMAQELEPIVGFFVNTLAIRTRLDEVESVSDLVQQVKEQFLTAYGHQAYPFDLLIEKVNPERDLSRTPVFATMFTYRQFLETLSPLYEPLLQDESGVAKFDLTVSVNESDDELHVSFEYNTDLFRHETMEQFVTSWQQALQTLATNPTAKLQDLGEEEPIVEIAPEERERLLQGMNPDPKEFPADDTLQERFERQAALHPNAIAVTCGEESWSYSQLNAQANRIAHLLREKGVQEGTPVVLVLERSLDMLAAILGVVKAGGLYVPVDPDYPEERIAYIVEDSGAAFLLLQNEVPTALHGFHGRVLALDQVNFAELPDHNPESCISADSLIYAIYTSGSTGKPKGVLLTHRNVGRLMDVTHPHFGFGPDDVWTMFHSYCFDFSVWEMYGALLYGGRVVIVPKLVAQSTADFYDLLSRERVTVLNQTPSAFYRLLEADAKNDERRLAQHLRYVIFGGEALNFNHLRPFFNRYPESPQLVNMYGITETTVHATYRPIQLIDVDKSWKGSPIGRPLDDLKFYLLNEQQQLVPPGAPGEIYIGGPGLAARYQNNPAKTAEVFLEVSVPELAGQRLYKTGDLARLNEDGELEYVGRVDHQVKIRGFRIELGEIENAFVQHDAVKNVLVVASPDADGDLQLVAFLETDAALSAKEWRRYVRNTLPDYMVPTRILAVAEFPMTPNGKIDRKALQELSQSKSQIHQAATTPVSSSSQRSGSTRQVQDLQQELTKIWQDVLQHDDFGVEDNFFDVGGHSFALAKVNHALKEKLSREVPLTDLFKYTTINSLAQALVEEKTDGEPSNLALRKTLVRQENDAVAIIGISLRLPDASTPHEFWENLKNGVESVREFPLEELEVTPFTADPEVQEQLVRVAALLEDVDKFDASFFGIPEREARLMNPQHRLFLECAWEAVEDAGYNVEEIEEEVSVYGGCGGYEYLPRTGVPNLTQADLFQGMIASQPKFLTTRVSYKLNLNGESMLVDTGCSTSLVAVHMACQSLLNYQSDYALAGGASIQLPQKQGYIYEPGFVNSEDGHCRAFDKDATGTANGSGVGMVFLKRLSDAQRDGDPIYAVIRGSAINNDGNRKIGYTAPSQDGQAKVIAKAQAAAGVTPDEISYIEAHGTGTNLGDPIEVSALHDVFRSQTTRRHFCALGSVKTNLGHLDAAAGVTGLIKTALALQHRELPPSLNFTEPNPALKLEDSPFYVNTTHKPWETDQPLRRAGVSAFGIGGTNAHVILEEPPTDDHN</sequence>
<dbReference type="CDD" id="cd17643">
    <property type="entry name" value="A_NRPS_Cytc1-like"/>
    <property type="match status" value="1"/>
</dbReference>
<dbReference type="Gene3D" id="3.40.50.980">
    <property type="match status" value="8"/>
</dbReference>
<dbReference type="Pfam" id="PF13193">
    <property type="entry name" value="AMP-binding_C"/>
    <property type="match status" value="4"/>
</dbReference>
<reference evidence="26 27" key="1">
    <citation type="submission" date="2018-05" db="EMBL/GenBank/DDBJ databases">
        <title>Genomic Encyclopedia of Type Strains, Phase IV (KMG-IV): sequencing the most valuable type-strain genomes for metagenomic binning, comparative biology and taxonomic classification.</title>
        <authorList>
            <person name="Goeker M."/>
        </authorList>
    </citation>
    <scope>NUCLEOTIDE SEQUENCE [LARGE SCALE GENOMIC DNA]</scope>
    <source>
        <strain evidence="26 27">DSM 18773</strain>
    </source>
</reference>
<evidence type="ECO:0000256" key="6">
    <source>
        <dbReference type="ARBA" id="ARBA00022679"/>
    </source>
</evidence>
<dbReference type="InterPro" id="IPR009081">
    <property type="entry name" value="PP-bd_ACP"/>
</dbReference>
<dbReference type="Gene3D" id="1.10.1200.10">
    <property type="entry name" value="ACP-like"/>
    <property type="match status" value="4"/>
</dbReference>
<comment type="caution">
    <text evidence="26">The sequence shown here is derived from an EMBL/GenBank/DDBJ whole genome shotgun (WGS) entry which is preliminary data.</text>
</comment>
<dbReference type="InterPro" id="IPR020806">
    <property type="entry name" value="PKS_PP-bd"/>
</dbReference>
<proteinExistence type="inferred from homology"/>
<comment type="function">
    <text evidence="17">Part of the PpsABCDE complex involved in the biosynthesis of the lipid core common to phthiocerols and phenolphthiocerols by successive additions of malonyl-CoA or methylmalonyl-CoA extender units. PpsA can accept as substrate the activated forms of either icosanoyl (C20), docosanoyl (C22) or lignoceroyl (C24) groups from FadD26, or a (4-hydroxyphenyl)-C17 or (4-hydroxyphenyl)-C19 fatty acyl from FadD29. PpsA initiates the biosynthesis and extends its substrate using a malonyl-CoA extender unit. The PpsB and PpsC proteins add the second and third malonyl-CoA extender units. PpsD adds an (R)-methylmalonyl unit and PpsE adds a second (R)-methylmalonyl unit. The incorporation of the methylmalonyl units results in formation of two branched methyl groups in the elongated product.</text>
</comment>